<comment type="caution">
    <text evidence="1">The sequence shown here is derived from an EMBL/GenBank/DDBJ whole genome shotgun (WGS) entry which is preliminary data.</text>
</comment>
<name>A0A9Q4ADM0_9FIRM</name>
<sequence>MASLLCLVGYSIIIRYELGKDLINGKIQVKDFNVKLINRKLDEINKWLKEMEFHLVEIQEKLILLIL</sequence>
<gene>
    <name evidence="1" type="ORF">L0P62_10965</name>
</gene>
<dbReference type="Proteomes" id="UP001108123">
    <property type="component" value="Unassembled WGS sequence"/>
</dbReference>
<dbReference type="EMBL" id="JAKNID010000073">
    <property type="protein sequence ID" value="MCG4565969.1"/>
    <property type="molecule type" value="Genomic_DNA"/>
</dbReference>
<organism evidence="1 2">
    <name type="scientific">Anaerosalibacter bizertensis</name>
    <dbReference type="NCBI Taxonomy" id="932217"/>
    <lineage>
        <taxon>Bacteria</taxon>
        <taxon>Bacillati</taxon>
        <taxon>Bacillota</taxon>
        <taxon>Tissierellia</taxon>
        <taxon>Tissierellales</taxon>
        <taxon>Sporanaerobacteraceae</taxon>
        <taxon>Anaerosalibacter</taxon>
    </lineage>
</organism>
<dbReference type="AlphaFoldDB" id="A0A9Q4ADM0"/>
<evidence type="ECO:0000313" key="1">
    <source>
        <dbReference type="EMBL" id="MCG4565969.1"/>
    </source>
</evidence>
<accession>A0A9Q4ADM0</accession>
<keyword evidence="2" id="KW-1185">Reference proteome</keyword>
<protein>
    <submittedName>
        <fullName evidence="1">Uncharacterized protein</fullName>
    </submittedName>
</protein>
<proteinExistence type="predicted"/>
<reference evidence="1" key="1">
    <citation type="submission" date="2022-01" db="EMBL/GenBank/DDBJ databases">
        <title>Collection of gut derived symbiotic bacterial strains cultured from healthy donors.</title>
        <authorList>
            <person name="Lin H."/>
            <person name="Kohout C."/>
            <person name="Waligurski E."/>
            <person name="Pamer E.G."/>
        </authorList>
    </citation>
    <scope>NUCLEOTIDE SEQUENCE</scope>
    <source>
        <strain evidence="1">MSK.14.39</strain>
    </source>
</reference>
<evidence type="ECO:0000313" key="2">
    <source>
        <dbReference type="Proteomes" id="UP001108123"/>
    </source>
</evidence>